<dbReference type="InParanoid" id="A0A7M6UF30"/>
<evidence type="ECO:0000256" key="2">
    <source>
        <dbReference type="ARBA" id="ARBA00007331"/>
    </source>
</evidence>
<sequence length="276" mass="31438">MNYGFCDLCINASENKQHLKEILLKLINAGYSTVVINQNVDETIFDTDKRKKKKINENVTIPISTVPEPINVQDLYEEFKGKLKILNRITFSFSDPVKTHSLNQSPVLKKYNLFAVVPKTQAAFQFACSQLNVDIIFINATCSSLRLSRKLYFQATEKGIHFEIQYGEVIKPKTRKLAIHYSHLFHTFGKSKNIVISSGADNASLIRNPYDVVNLARLLGLNQRKAKYSLLEQAHKVLLKGEGRRCGKALFHIVNNEKEVIEKDDSETIKKPRIEA</sequence>
<dbReference type="OrthoDB" id="17948at2759"/>
<dbReference type="EnsemblMetazoa" id="XM_032596343">
    <property type="protein sequence ID" value="XP_032452234"/>
    <property type="gene ID" value="GeneID_100170021"/>
</dbReference>
<evidence type="ECO:0000256" key="3">
    <source>
        <dbReference type="ARBA" id="ARBA00022694"/>
    </source>
</evidence>
<keyword evidence="3" id="KW-0819">tRNA processing</keyword>
<dbReference type="RefSeq" id="XP_032452233.1">
    <property type="nucleotide sequence ID" value="XM_032596342.1"/>
</dbReference>
<dbReference type="SUPFAM" id="SSF89550">
    <property type="entry name" value="PHP domain-like"/>
    <property type="match status" value="1"/>
</dbReference>
<dbReference type="PANTHER" id="PTHR13031">
    <property type="entry name" value="RIBONUCLEASE P SUBUNIT P30"/>
    <property type="match status" value="1"/>
</dbReference>
<dbReference type="RefSeq" id="XP_032452231.1">
    <property type="nucleotide sequence ID" value="XM_032596340.1"/>
</dbReference>
<dbReference type="KEGG" id="nvi:100170021"/>
<organism evidence="4 5">
    <name type="scientific">Nasonia vitripennis</name>
    <name type="common">Parasitic wasp</name>
    <dbReference type="NCBI Taxonomy" id="7425"/>
    <lineage>
        <taxon>Eukaryota</taxon>
        <taxon>Metazoa</taxon>
        <taxon>Ecdysozoa</taxon>
        <taxon>Arthropoda</taxon>
        <taxon>Hexapoda</taxon>
        <taxon>Insecta</taxon>
        <taxon>Pterygota</taxon>
        <taxon>Neoptera</taxon>
        <taxon>Endopterygota</taxon>
        <taxon>Hymenoptera</taxon>
        <taxon>Apocrita</taxon>
        <taxon>Proctotrupomorpha</taxon>
        <taxon>Chalcidoidea</taxon>
        <taxon>Pteromalidae</taxon>
        <taxon>Pteromalinae</taxon>
        <taxon>Nasonia</taxon>
    </lineage>
</organism>
<dbReference type="PANTHER" id="PTHR13031:SF0">
    <property type="entry name" value="RIBONUCLEASE P PROTEIN SUBUNIT P30"/>
    <property type="match status" value="1"/>
</dbReference>
<dbReference type="EnsemblMetazoa" id="XM_032596341">
    <property type="protein sequence ID" value="XP_032452232"/>
    <property type="gene ID" value="GeneID_100170021"/>
</dbReference>
<dbReference type="RefSeq" id="XP_032452234.1">
    <property type="nucleotide sequence ID" value="XM_032596343.1"/>
</dbReference>
<dbReference type="CTD" id="10556"/>
<evidence type="ECO:0000313" key="4">
    <source>
        <dbReference type="EnsemblMetazoa" id="NP_001123227"/>
    </source>
</evidence>
<dbReference type="Pfam" id="PF01876">
    <property type="entry name" value="RNase_P_p30"/>
    <property type="match status" value="1"/>
</dbReference>
<proteinExistence type="inferred from homology"/>
<dbReference type="InterPro" id="IPR002738">
    <property type="entry name" value="RNase_P_p30"/>
</dbReference>
<dbReference type="Gene3D" id="3.20.20.140">
    <property type="entry name" value="Metal-dependent hydrolases"/>
    <property type="match status" value="1"/>
</dbReference>
<dbReference type="RefSeq" id="XP_032452232.1">
    <property type="nucleotide sequence ID" value="XM_032596341.1"/>
</dbReference>
<dbReference type="GO" id="GO:0008033">
    <property type="term" value="P:tRNA processing"/>
    <property type="evidence" value="ECO:0007669"/>
    <property type="project" value="UniProtKB-KW"/>
</dbReference>
<dbReference type="RefSeq" id="NP_001123227.2">
    <property type="nucleotide sequence ID" value="NM_001129755.2"/>
</dbReference>
<evidence type="ECO:0000256" key="1">
    <source>
        <dbReference type="ARBA" id="ARBA00004123"/>
    </source>
</evidence>
<comment type="subcellular location">
    <subcellularLocation>
        <location evidence="1">Nucleus</location>
    </subcellularLocation>
</comment>
<dbReference type="SMR" id="A0A7M6UF30"/>
<dbReference type="Proteomes" id="UP000002358">
    <property type="component" value="Chromosome 2"/>
</dbReference>
<dbReference type="AlphaFoldDB" id="A0A7M6UF30"/>
<comment type="similarity">
    <text evidence="2">Belongs to the eukaryotic/archaeal RNase P protein component 3 family.</text>
</comment>
<reference evidence="4" key="1">
    <citation type="submission" date="2021-01" db="UniProtKB">
        <authorList>
            <consortium name="EnsemblMetazoa"/>
        </authorList>
    </citation>
    <scope>IDENTIFICATION</scope>
</reference>
<dbReference type="FunCoup" id="A0A7M6UF30">
    <property type="interactions" value="1158"/>
</dbReference>
<dbReference type="EnsemblMetazoa" id="XM_032596342">
    <property type="protein sequence ID" value="XP_032452233"/>
    <property type="gene ID" value="GeneID_100170021"/>
</dbReference>
<dbReference type="InterPro" id="IPR016195">
    <property type="entry name" value="Pol/histidinol_Pase-like"/>
</dbReference>
<dbReference type="GO" id="GO:0003723">
    <property type="term" value="F:RNA binding"/>
    <property type="evidence" value="ECO:0007669"/>
    <property type="project" value="TreeGrafter"/>
</dbReference>
<evidence type="ECO:0000313" key="5">
    <source>
        <dbReference type="Proteomes" id="UP000002358"/>
    </source>
</evidence>
<name>A0A7M6UF30_NASVI</name>
<dbReference type="EnsemblMetazoa" id="XM_032596340">
    <property type="protein sequence ID" value="XP_032452231"/>
    <property type="gene ID" value="GeneID_100170021"/>
</dbReference>
<dbReference type="GeneID" id="100170021"/>
<accession>A0A7M6UF30</accession>
<dbReference type="EnsemblMetazoa" id="NM_001129755">
    <property type="protein sequence ID" value="NP_001123227"/>
    <property type="gene ID" value="GeneID_100170021"/>
</dbReference>
<dbReference type="GO" id="GO:0005655">
    <property type="term" value="C:nucleolar ribonuclease P complex"/>
    <property type="evidence" value="ECO:0007669"/>
    <property type="project" value="TreeGrafter"/>
</dbReference>
<protein>
    <submittedName>
        <fullName evidence="4">Uncharacterized protein</fullName>
    </submittedName>
</protein>
<keyword evidence="5" id="KW-1185">Reference proteome</keyword>